<dbReference type="InterPro" id="IPR036770">
    <property type="entry name" value="Ankyrin_rpt-contain_sf"/>
</dbReference>
<dbReference type="Gene3D" id="1.25.40.20">
    <property type="entry name" value="Ankyrin repeat-containing domain"/>
    <property type="match status" value="2"/>
</dbReference>
<dbReference type="PROSITE" id="PS50297">
    <property type="entry name" value="ANK_REP_REGION"/>
    <property type="match status" value="1"/>
</dbReference>
<gene>
    <name evidence="4" type="ORF">K7X08_010619</name>
</gene>
<protein>
    <recommendedName>
        <fullName evidence="3">PGG domain-containing protein</fullName>
    </recommendedName>
</protein>
<dbReference type="PANTHER" id="PTHR24177">
    <property type="entry name" value="CASKIN"/>
    <property type="match status" value="1"/>
</dbReference>
<sequence>MSIKDLEIRNNSGYTPLHEAARFGKKNVVEMLLRIEKNLIFVKNNIGETPLYVAAASGEKDVFVILANCDFSEVTMRRNDGKTVLHATVLHDCYDLAIDIVNLYPEIVNERDDEDMTALNVLATEQISFKSGSDYLFEEIGKTPSVPVQMIETIIYSCIPPLYTQASTKIVCRERSLFTKFLLGCSWLQVIDEAKQNHILALILAKMLLENYASKLKINELVVEILQIYPEAVETLDEQERNILHIAAEHKNRFLFDYLLKEVSHKERMLADIDEQGNTILHYAANVWCVLSVFMMMWGILWFKHVKNRVHPRLWNVKNYEGVTAEELFERNHLHVQKEAEDAIRNLVNSALMLATLLCTVNFAAIFTVPGGFHQKPAYQFS</sequence>
<dbReference type="PANTHER" id="PTHR24177:SF343">
    <property type="entry name" value="PROTEIN ACCELERATED CELL DEATH 6-LIKE"/>
    <property type="match status" value="1"/>
</dbReference>
<organism evidence="4 5">
    <name type="scientific">Anisodus acutangulus</name>
    <dbReference type="NCBI Taxonomy" id="402998"/>
    <lineage>
        <taxon>Eukaryota</taxon>
        <taxon>Viridiplantae</taxon>
        <taxon>Streptophyta</taxon>
        <taxon>Embryophyta</taxon>
        <taxon>Tracheophyta</taxon>
        <taxon>Spermatophyta</taxon>
        <taxon>Magnoliopsida</taxon>
        <taxon>eudicotyledons</taxon>
        <taxon>Gunneridae</taxon>
        <taxon>Pentapetalae</taxon>
        <taxon>asterids</taxon>
        <taxon>lamiids</taxon>
        <taxon>Solanales</taxon>
        <taxon>Solanaceae</taxon>
        <taxon>Solanoideae</taxon>
        <taxon>Hyoscyameae</taxon>
        <taxon>Anisodus</taxon>
    </lineage>
</organism>
<keyword evidence="2" id="KW-0812">Transmembrane</keyword>
<evidence type="ECO:0000313" key="4">
    <source>
        <dbReference type="EMBL" id="KAJ8547033.1"/>
    </source>
</evidence>
<keyword evidence="1" id="KW-0040">ANK repeat</keyword>
<feature type="repeat" description="ANK" evidence="1">
    <location>
        <begin position="12"/>
        <end position="44"/>
    </location>
</feature>
<dbReference type="InterPro" id="IPR026961">
    <property type="entry name" value="PGG_dom"/>
</dbReference>
<evidence type="ECO:0000259" key="3">
    <source>
        <dbReference type="Pfam" id="PF13962"/>
    </source>
</evidence>
<dbReference type="Proteomes" id="UP001152561">
    <property type="component" value="Unassembled WGS sequence"/>
</dbReference>
<keyword evidence="5" id="KW-1185">Reference proteome</keyword>
<comment type="caution">
    <text evidence="4">The sequence shown here is derived from an EMBL/GenBank/DDBJ whole genome shotgun (WGS) entry which is preliminary data.</text>
</comment>
<feature type="domain" description="PGG" evidence="3">
    <location>
        <begin position="343"/>
        <end position="376"/>
    </location>
</feature>
<proteinExistence type="predicted"/>
<feature type="transmembrane region" description="Helical" evidence="2">
    <location>
        <begin position="351"/>
        <end position="373"/>
    </location>
</feature>
<dbReference type="InterPro" id="IPR002110">
    <property type="entry name" value="Ankyrin_rpt"/>
</dbReference>
<dbReference type="Pfam" id="PF13962">
    <property type="entry name" value="PGG"/>
    <property type="match status" value="1"/>
</dbReference>
<dbReference type="GO" id="GO:0016020">
    <property type="term" value="C:membrane"/>
    <property type="evidence" value="ECO:0007669"/>
    <property type="project" value="TreeGrafter"/>
</dbReference>
<evidence type="ECO:0000256" key="2">
    <source>
        <dbReference type="SAM" id="Phobius"/>
    </source>
</evidence>
<dbReference type="Pfam" id="PF12796">
    <property type="entry name" value="Ank_2"/>
    <property type="match status" value="2"/>
</dbReference>
<evidence type="ECO:0000256" key="1">
    <source>
        <dbReference type="PROSITE-ProRule" id="PRU00023"/>
    </source>
</evidence>
<keyword evidence="2" id="KW-1133">Transmembrane helix</keyword>
<feature type="transmembrane region" description="Helical" evidence="2">
    <location>
        <begin position="280"/>
        <end position="303"/>
    </location>
</feature>
<accession>A0A9Q1LYH0</accession>
<reference evidence="5" key="1">
    <citation type="journal article" date="2023" name="Proc. Natl. Acad. Sci. U.S.A.">
        <title>Genomic and structural basis for evolution of tropane alkaloid biosynthesis.</title>
        <authorList>
            <person name="Wanga Y.-J."/>
            <person name="Taina T."/>
            <person name="Yua J.-Y."/>
            <person name="Lia J."/>
            <person name="Xua B."/>
            <person name="Chenc J."/>
            <person name="D'Auriad J.C."/>
            <person name="Huanga J.-P."/>
            <person name="Huanga S.-X."/>
        </authorList>
    </citation>
    <scope>NUCLEOTIDE SEQUENCE [LARGE SCALE GENOMIC DNA]</scope>
    <source>
        <strain evidence="5">cv. KIB-2019</strain>
    </source>
</reference>
<dbReference type="SMART" id="SM00248">
    <property type="entry name" value="ANK"/>
    <property type="match status" value="4"/>
</dbReference>
<keyword evidence="2" id="KW-0472">Membrane</keyword>
<dbReference type="OrthoDB" id="1923662at2759"/>
<dbReference type="SUPFAM" id="SSF48403">
    <property type="entry name" value="Ankyrin repeat"/>
    <property type="match status" value="1"/>
</dbReference>
<evidence type="ECO:0000313" key="5">
    <source>
        <dbReference type="Proteomes" id="UP001152561"/>
    </source>
</evidence>
<dbReference type="PROSITE" id="PS50088">
    <property type="entry name" value="ANK_REPEAT"/>
    <property type="match status" value="1"/>
</dbReference>
<dbReference type="AlphaFoldDB" id="A0A9Q1LYH0"/>
<name>A0A9Q1LYH0_9SOLA</name>
<dbReference type="EMBL" id="JAJAGQ010000012">
    <property type="protein sequence ID" value="KAJ8547033.1"/>
    <property type="molecule type" value="Genomic_DNA"/>
</dbReference>